<organism evidence="2 3">
    <name type="scientific">Mycena metata</name>
    <dbReference type="NCBI Taxonomy" id="1033252"/>
    <lineage>
        <taxon>Eukaryota</taxon>
        <taxon>Fungi</taxon>
        <taxon>Dikarya</taxon>
        <taxon>Basidiomycota</taxon>
        <taxon>Agaricomycotina</taxon>
        <taxon>Agaricomycetes</taxon>
        <taxon>Agaricomycetidae</taxon>
        <taxon>Agaricales</taxon>
        <taxon>Marasmiineae</taxon>
        <taxon>Mycenaceae</taxon>
        <taxon>Mycena</taxon>
    </lineage>
</organism>
<comment type="caution">
    <text evidence="2">The sequence shown here is derived from an EMBL/GenBank/DDBJ whole genome shotgun (WGS) entry which is preliminary data.</text>
</comment>
<dbReference type="Proteomes" id="UP001215598">
    <property type="component" value="Unassembled WGS sequence"/>
</dbReference>
<dbReference type="Gene3D" id="1.20.1280.50">
    <property type="match status" value="1"/>
</dbReference>
<keyword evidence="3" id="KW-1185">Reference proteome</keyword>
<reference evidence="2" key="1">
    <citation type="submission" date="2023-03" db="EMBL/GenBank/DDBJ databases">
        <title>Massive genome expansion in bonnet fungi (Mycena s.s.) driven by repeated elements and novel gene families across ecological guilds.</title>
        <authorList>
            <consortium name="Lawrence Berkeley National Laboratory"/>
            <person name="Harder C.B."/>
            <person name="Miyauchi S."/>
            <person name="Viragh M."/>
            <person name="Kuo A."/>
            <person name="Thoen E."/>
            <person name="Andreopoulos B."/>
            <person name="Lu D."/>
            <person name="Skrede I."/>
            <person name="Drula E."/>
            <person name="Henrissat B."/>
            <person name="Morin E."/>
            <person name="Kohler A."/>
            <person name="Barry K."/>
            <person name="LaButti K."/>
            <person name="Morin E."/>
            <person name="Salamov A."/>
            <person name="Lipzen A."/>
            <person name="Mereny Z."/>
            <person name="Hegedus B."/>
            <person name="Baldrian P."/>
            <person name="Stursova M."/>
            <person name="Weitz H."/>
            <person name="Taylor A."/>
            <person name="Grigoriev I.V."/>
            <person name="Nagy L.G."/>
            <person name="Martin F."/>
            <person name="Kauserud H."/>
        </authorList>
    </citation>
    <scope>NUCLEOTIDE SEQUENCE</scope>
    <source>
        <strain evidence="2">CBHHK182m</strain>
    </source>
</reference>
<evidence type="ECO:0000313" key="2">
    <source>
        <dbReference type="EMBL" id="KAJ7760591.1"/>
    </source>
</evidence>
<sequence>MNEISAFSSAEMVQSAQSQIDHEIQEYQETIRALRSRRNGLSSIGRLPPEMLSRIFLFVQSDTLSWIKEVSHICRHWRAVALGCPNLWCSHPAPYLHSLSLSASAVHNRELLTLPAAFLNGEAPHLRNLELTRFNIAWDSPLMSSNLVHLKLHNPDASRATVPPSSINDLVEALGRMPLLETLELDNVLPAVAEGTTISVPSARTSLSHLKRIVVVSRLSVLPVANTLNHLSYPPTTSTRISCLASISNCAGFAALTPTLSRLQSAVKSFRSLRIDFSFTGITIRAWSSFFLPSDQLPRTCPLFELELKWLEFKHPEPQSLLVSMCQSLPLQRLRSLNIYAGPGLDVRTWLSSFVDLPALQAVRLRGDATPLITTLREDVFLDDVKQVPQAPAVKPAGHGRRASLRKPRQESVSGGLFFPALRHLTLENTDFSGSALDTLEETLMERCERKQDLSSLTLADCFMLASDAVLRLEEIVSEVTWDGIERGFTDEEDEDSFDFSNSEDMSDSGYGYAYSYY</sequence>
<evidence type="ECO:0000259" key="1">
    <source>
        <dbReference type="PROSITE" id="PS50181"/>
    </source>
</evidence>
<dbReference type="PROSITE" id="PS50181">
    <property type="entry name" value="FBOX"/>
    <property type="match status" value="1"/>
</dbReference>
<dbReference type="SUPFAM" id="SSF52047">
    <property type="entry name" value="RNI-like"/>
    <property type="match status" value="1"/>
</dbReference>
<feature type="domain" description="F-box" evidence="1">
    <location>
        <begin position="41"/>
        <end position="91"/>
    </location>
</feature>
<name>A0AAD7JE68_9AGAR</name>
<dbReference type="InterPro" id="IPR001810">
    <property type="entry name" value="F-box_dom"/>
</dbReference>
<gene>
    <name evidence="2" type="ORF">B0H16DRAFT_1720084</name>
</gene>
<accession>A0AAD7JE68</accession>
<proteinExistence type="predicted"/>
<dbReference type="InterPro" id="IPR036047">
    <property type="entry name" value="F-box-like_dom_sf"/>
</dbReference>
<dbReference type="SUPFAM" id="SSF81383">
    <property type="entry name" value="F-box domain"/>
    <property type="match status" value="1"/>
</dbReference>
<dbReference type="EMBL" id="JARKIB010000037">
    <property type="protein sequence ID" value="KAJ7760591.1"/>
    <property type="molecule type" value="Genomic_DNA"/>
</dbReference>
<protein>
    <recommendedName>
        <fullName evidence="1">F-box domain-containing protein</fullName>
    </recommendedName>
</protein>
<evidence type="ECO:0000313" key="3">
    <source>
        <dbReference type="Proteomes" id="UP001215598"/>
    </source>
</evidence>
<dbReference type="AlphaFoldDB" id="A0AAD7JE68"/>